<reference evidence="1 2" key="1">
    <citation type="journal article" date="2019" name="Sci. Rep.">
        <title>Orb-weaving spider Araneus ventricosus genome elucidates the spidroin gene catalogue.</title>
        <authorList>
            <person name="Kono N."/>
            <person name="Nakamura H."/>
            <person name="Ohtoshi R."/>
            <person name="Moran D.A.P."/>
            <person name="Shinohara A."/>
            <person name="Yoshida Y."/>
            <person name="Fujiwara M."/>
            <person name="Mori M."/>
            <person name="Tomita M."/>
            <person name="Arakawa K."/>
        </authorList>
    </citation>
    <scope>NUCLEOTIDE SEQUENCE [LARGE SCALE GENOMIC DNA]</scope>
</reference>
<dbReference type="AlphaFoldDB" id="A0A4Y2JVS2"/>
<comment type="caution">
    <text evidence="1">The sequence shown here is derived from an EMBL/GenBank/DDBJ whole genome shotgun (WGS) entry which is preliminary data.</text>
</comment>
<name>A0A4Y2JVS2_ARAVE</name>
<dbReference type="Proteomes" id="UP000499080">
    <property type="component" value="Unassembled WGS sequence"/>
</dbReference>
<accession>A0A4Y2JVS2</accession>
<keyword evidence="2" id="KW-1185">Reference proteome</keyword>
<evidence type="ECO:0000313" key="2">
    <source>
        <dbReference type="Proteomes" id="UP000499080"/>
    </source>
</evidence>
<gene>
    <name evidence="1" type="ORF">AVEN_171362_1</name>
</gene>
<protein>
    <submittedName>
        <fullName evidence="1">Uncharacterized protein</fullName>
    </submittedName>
</protein>
<evidence type="ECO:0000313" key="1">
    <source>
        <dbReference type="EMBL" id="GBM93885.1"/>
    </source>
</evidence>
<proteinExistence type="predicted"/>
<dbReference type="EMBL" id="BGPR01003914">
    <property type="protein sequence ID" value="GBM93885.1"/>
    <property type="molecule type" value="Genomic_DNA"/>
</dbReference>
<sequence length="115" mass="12920">MQLAMCLDMTTRLLGAQFQNMPGGLLNLVQLRLFSLTSTFTMKHHPILIALIHFNRYRSLSKRPDASSVWCFEKLVISRASMKSRVAWDSNVAPEDHLSCVIVPYASKALVALLS</sequence>
<organism evidence="1 2">
    <name type="scientific">Araneus ventricosus</name>
    <name type="common">Orbweaver spider</name>
    <name type="synonym">Epeira ventricosa</name>
    <dbReference type="NCBI Taxonomy" id="182803"/>
    <lineage>
        <taxon>Eukaryota</taxon>
        <taxon>Metazoa</taxon>
        <taxon>Ecdysozoa</taxon>
        <taxon>Arthropoda</taxon>
        <taxon>Chelicerata</taxon>
        <taxon>Arachnida</taxon>
        <taxon>Araneae</taxon>
        <taxon>Araneomorphae</taxon>
        <taxon>Entelegynae</taxon>
        <taxon>Araneoidea</taxon>
        <taxon>Araneidae</taxon>
        <taxon>Araneus</taxon>
    </lineage>
</organism>